<keyword evidence="3" id="KW-1185">Reference proteome</keyword>
<reference evidence="2 3" key="1">
    <citation type="submission" date="2020-04" db="EMBL/GenBank/DDBJ databases">
        <title>MicrobeNet Type strains.</title>
        <authorList>
            <person name="Nicholson A.C."/>
        </authorList>
    </citation>
    <scope>NUCLEOTIDE SEQUENCE [LARGE SCALE GENOMIC DNA]</scope>
    <source>
        <strain evidence="2 3">JCM 12354</strain>
    </source>
</reference>
<dbReference type="EMBL" id="JAAXOP010000004">
    <property type="protein sequence ID" value="NKY50487.1"/>
    <property type="molecule type" value="Genomic_DNA"/>
</dbReference>
<dbReference type="SMART" id="SM00530">
    <property type="entry name" value="HTH_XRE"/>
    <property type="match status" value="1"/>
</dbReference>
<sequence>MAATQATELGSFLRSRRTALDPATLGLPVEGVRRTPGLRRTELASLAGVSPGYYTRLEQGRAPHPSPSVLAALANALRLSDDERDHLFALGGDARLLPAEPNELTAGARRMLELLSAPTAAYVINRYSDVLAWNDSAAALFGHLTDTPRRPNNVRYVFTDPESRQRFLEWDDIAADSVAHLRAATGRRPDDPVLRRLVTEMKSGSTAFRELWADHELRHKVSGQKRLHHPSVGSFALDYVVLAVPNATGQRLVAYSAEPGTAAYDALVCLAETTPPQTAAHAG</sequence>
<dbReference type="RefSeq" id="WP_084474382.1">
    <property type="nucleotide sequence ID" value="NZ_JAAXOP010000004.1"/>
</dbReference>
<dbReference type="PANTHER" id="PTHR35010">
    <property type="entry name" value="BLL4672 PROTEIN-RELATED"/>
    <property type="match status" value="1"/>
</dbReference>
<dbReference type="PANTHER" id="PTHR35010:SF2">
    <property type="entry name" value="BLL4672 PROTEIN"/>
    <property type="match status" value="1"/>
</dbReference>
<evidence type="ECO:0000313" key="2">
    <source>
        <dbReference type="EMBL" id="NKY50487.1"/>
    </source>
</evidence>
<proteinExistence type="predicted"/>
<protein>
    <submittedName>
        <fullName evidence="2">Helix-turn-helix domain-containing protein</fullName>
    </submittedName>
</protein>
<dbReference type="PROSITE" id="PS50943">
    <property type="entry name" value="HTH_CROC1"/>
    <property type="match status" value="1"/>
</dbReference>
<feature type="domain" description="HTH cro/C1-type" evidence="1">
    <location>
        <begin position="37"/>
        <end position="84"/>
    </location>
</feature>
<name>A0A846XV40_9NOCA</name>
<gene>
    <name evidence="2" type="ORF">HGA08_09720</name>
</gene>
<organism evidence="2 3">
    <name type="scientific">Nocardia vermiculata</name>
    <dbReference type="NCBI Taxonomy" id="257274"/>
    <lineage>
        <taxon>Bacteria</taxon>
        <taxon>Bacillati</taxon>
        <taxon>Actinomycetota</taxon>
        <taxon>Actinomycetes</taxon>
        <taxon>Mycobacteriales</taxon>
        <taxon>Nocardiaceae</taxon>
        <taxon>Nocardia</taxon>
    </lineage>
</organism>
<dbReference type="Pfam" id="PF13560">
    <property type="entry name" value="HTH_31"/>
    <property type="match status" value="1"/>
</dbReference>
<dbReference type="Pfam" id="PF17765">
    <property type="entry name" value="MLTR_LBD"/>
    <property type="match status" value="1"/>
</dbReference>
<dbReference type="Proteomes" id="UP000565711">
    <property type="component" value="Unassembled WGS sequence"/>
</dbReference>
<dbReference type="InterPro" id="IPR001387">
    <property type="entry name" value="Cro/C1-type_HTH"/>
</dbReference>
<dbReference type="GO" id="GO:0003677">
    <property type="term" value="F:DNA binding"/>
    <property type="evidence" value="ECO:0007669"/>
    <property type="project" value="InterPro"/>
</dbReference>
<evidence type="ECO:0000259" key="1">
    <source>
        <dbReference type="PROSITE" id="PS50943"/>
    </source>
</evidence>
<dbReference type="Gene3D" id="1.10.260.40">
    <property type="entry name" value="lambda repressor-like DNA-binding domains"/>
    <property type="match status" value="1"/>
</dbReference>
<dbReference type="InterPro" id="IPR010982">
    <property type="entry name" value="Lambda_DNA-bd_dom_sf"/>
</dbReference>
<dbReference type="CDD" id="cd00093">
    <property type="entry name" value="HTH_XRE"/>
    <property type="match status" value="1"/>
</dbReference>
<dbReference type="Gene3D" id="3.30.450.180">
    <property type="match status" value="1"/>
</dbReference>
<evidence type="ECO:0000313" key="3">
    <source>
        <dbReference type="Proteomes" id="UP000565711"/>
    </source>
</evidence>
<dbReference type="SUPFAM" id="SSF47413">
    <property type="entry name" value="lambda repressor-like DNA-binding domains"/>
    <property type="match status" value="1"/>
</dbReference>
<accession>A0A846XV40</accession>
<dbReference type="InterPro" id="IPR041413">
    <property type="entry name" value="MLTR_LBD"/>
</dbReference>
<comment type="caution">
    <text evidence="2">The sequence shown here is derived from an EMBL/GenBank/DDBJ whole genome shotgun (WGS) entry which is preliminary data.</text>
</comment>
<dbReference type="AlphaFoldDB" id="A0A846XV40"/>